<dbReference type="AlphaFoldDB" id="A0A9N9JBA1"/>
<sequence length="209" mass="24403">MVQAMHQRTKAGCEDIVHDAISTCPVQANANYITRNYLKNFRQWVLWARQHLSLLLQITSTNSLESFHMCYILLELDNKKMMAAKETAINFRTKRISLANIRPEILTEVHKFPFPFQKLIAEEVHAVTKRLEEGKCLPNLEKAWSRFQRTFEESDIEVYQTCCIVEVPVVQRSPAKKVAEKSQLKMSELFERTQDCYYRLAEKSKDEAS</sequence>
<dbReference type="EMBL" id="CAJVQA010022514">
    <property type="protein sequence ID" value="CAG8774189.1"/>
    <property type="molecule type" value="Genomic_DNA"/>
</dbReference>
<protein>
    <submittedName>
        <fullName evidence="1">9157_t:CDS:1</fullName>
    </submittedName>
</protein>
<dbReference type="OrthoDB" id="5330842at2759"/>
<evidence type="ECO:0000313" key="2">
    <source>
        <dbReference type="Proteomes" id="UP000789759"/>
    </source>
</evidence>
<proteinExistence type="predicted"/>
<organism evidence="1 2">
    <name type="scientific">Cetraspora pellucida</name>
    <dbReference type="NCBI Taxonomy" id="1433469"/>
    <lineage>
        <taxon>Eukaryota</taxon>
        <taxon>Fungi</taxon>
        <taxon>Fungi incertae sedis</taxon>
        <taxon>Mucoromycota</taxon>
        <taxon>Glomeromycotina</taxon>
        <taxon>Glomeromycetes</taxon>
        <taxon>Diversisporales</taxon>
        <taxon>Gigasporaceae</taxon>
        <taxon>Cetraspora</taxon>
    </lineage>
</organism>
<evidence type="ECO:0000313" key="1">
    <source>
        <dbReference type="EMBL" id="CAG8774189.1"/>
    </source>
</evidence>
<accession>A0A9N9JBA1</accession>
<name>A0A9N9JBA1_9GLOM</name>
<keyword evidence="2" id="KW-1185">Reference proteome</keyword>
<dbReference type="Proteomes" id="UP000789759">
    <property type="component" value="Unassembled WGS sequence"/>
</dbReference>
<reference evidence="1" key="1">
    <citation type="submission" date="2021-06" db="EMBL/GenBank/DDBJ databases">
        <authorList>
            <person name="Kallberg Y."/>
            <person name="Tangrot J."/>
            <person name="Rosling A."/>
        </authorList>
    </citation>
    <scope>NUCLEOTIDE SEQUENCE</scope>
    <source>
        <strain evidence="1">FL966</strain>
    </source>
</reference>
<gene>
    <name evidence="1" type="ORF">CPELLU_LOCUS16026</name>
</gene>
<comment type="caution">
    <text evidence="1">The sequence shown here is derived from an EMBL/GenBank/DDBJ whole genome shotgun (WGS) entry which is preliminary data.</text>
</comment>